<evidence type="ECO:0000256" key="19">
    <source>
        <dbReference type="ARBA" id="ARBA00047588"/>
    </source>
</evidence>
<accession>H0EAM6</accession>
<comment type="catalytic activity">
    <reaction evidence="20">
        <text>hexadecanoyl-CoA + H2O = hexadecanoate + CoA + H(+)</text>
        <dbReference type="Rhea" id="RHEA:16645"/>
        <dbReference type="ChEBI" id="CHEBI:7896"/>
        <dbReference type="ChEBI" id="CHEBI:15377"/>
        <dbReference type="ChEBI" id="CHEBI:15378"/>
        <dbReference type="ChEBI" id="CHEBI:57287"/>
        <dbReference type="ChEBI" id="CHEBI:57379"/>
        <dbReference type="EC" id="3.1.2.2"/>
    </reaction>
    <physiologicalReaction direction="left-to-right" evidence="20">
        <dbReference type="Rhea" id="RHEA:16646"/>
    </physiologicalReaction>
</comment>
<dbReference type="SUPFAM" id="SSF54637">
    <property type="entry name" value="Thioesterase/thiol ester dehydrase-isomerase"/>
    <property type="match status" value="1"/>
</dbReference>
<comment type="catalytic activity">
    <reaction evidence="22">
        <text>dodecanoyl-CoA + H2O = dodecanoate + CoA + H(+)</text>
        <dbReference type="Rhea" id="RHEA:30135"/>
        <dbReference type="ChEBI" id="CHEBI:15377"/>
        <dbReference type="ChEBI" id="CHEBI:15378"/>
        <dbReference type="ChEBI" id="CHEBI:18262"/>
        <dbReference type="ChEBI" id="CHEBI:57287"/>
        <dbReference type="ChEBI" id="CHEBI:57375"/>
    </reaction>
    <physiologicalReaction direction="left-to-right" evidence="22">
        <dbReference type="Rhea" id="RHEA:30136"/>
    </physiologicalReaction>
</comment>
<proteinExistence type="inferred from homology"/>
<evidence type="ECO:0000313" key="26">
    <source>
        <dbReference type="Proteomes" id="UP000005143"/>
    </source>
</evidence>
<comment type="similarity">
    <text evidence="15">Belongs to the THEM4/THEM5 thioesterase family.</text>
</comment>
<dbReference type="GO" id="GO:0016787">
    <property type="term" value="F:hydrolase activity"/>
    <property type="evidence" value="ECO:0007669"/>
    <property type="project" value="UniProtKB-KW"/>
</dbReference>
<dbReference type="AlphaFoldDB" id="H0EAM6"/>
<evidence type="ECO:0000256" key="9">
    <source>
        <dbReference type="ARBA" id="ARBA00022946"/>
    </source>
</evidence>
<evidence type="ECO:0000256" key="15">
    <source>
        <dbReference type="ARBA" id="ARBA00038456"/>
    </source>
</evidence>
<dbReference type="PANTHER" id="PTHR12418:SF19">
    <property type="entry name" value="ACYL-COENZYME A THIOESTERASE THEM4"/>
    <property type="match status" value="1"/>
</dbReference>
<evidence type="ECO:0000256" key="4">
    <source>
        <dbReference type="ARBA" id="ARBA00022475"/>
    </source>
</evidence>
<comment type="catalytic activity">
    <reaction evidence="14">
        <text>(9Z)-octadecenoyl-CoA + H2O = (9Z)-octadecenoate + CoA + H(+)</text>
        <dbReference type="Rhea" id="RHEA:40139"/>
        <dbReference type="ChEBI" id="CHEBI:15377"/>
        <dbReference type="ChEBI" id="CHEBI:15378"/>
        <dbReference type="ChEBI" id="CHEBI:30823"/>
        <dbReference type="ChEBI" id="CHEBI:57287"/>
        <dbReference type="ChEBI" id="CHEBI:57387"/>
    </reaction>
    <physiologicalReaction direction="left-to-right" evidence="14">
        <dbReference type="Rhea" id="RHEA:40140"/>
    </physiologicalReaction>
</comment>
<evidence type="ECO:0000256" key="16">
    <source>
        <dbReference type="ARBA" id="ARBA00038848"/>
    </source>
</evidence>
<dbReference type="InterPro" id="IPR006683">
    <property type="entry name" value="Thioestr_dom"/>
</dbReference>
<dbReference type="PANTHER" id="PTHR12418">
    <property type="entry name" value="ACYL-COENZYME A THIOESTERASE THEM4"/>
    <property type="match status" value="1"/>
</dbReference>
<keyword evidence="7" id="KW-0378">Hydrolase</keyword>
<dbReference type="EC" id="3.1.2.2" evidence="16"/>
<feature type="domain" description="Thioesterase" evidence="24">
    <location>
        <begin position="51"/>
        <end position="122"/>
    </location>
</feature>
<dbReference type="InterPro" id="IPR029069">
    <property type="entry name" value="HotDog_dom_sf"/>
</dbReference>
<comment type="subcellular location">
    <subcellularLocation>
        <location evidence="3">Cell projection</location>
        <location evidence="3">Ruffle membrane</location>
    </subcellularLocation>
    <subcellularLocation>
        <location evidence="2">Cytoplasm</location>
    </subcellularLocation>
    <subcellularLocation>
        <location evidence="1">Membrane</location>
        <topology evidence="1">Peripheral membrane protein</topology>
    </subcellularLocation>
</comment>
<protein>
    <recommendedName>
        <fullName evidence="17">Acyl-coenzyme A thioesterase THEM4</fullName>
        <ecNumber evidence="16">3.1.2.2</ecNumber>
    </recommendedName>
    <alternativeName>
        <fullName evidence="18">Thioesterase superfamily member 4</fullName>
    </alternativeName>
</protein>
<dbReference type="GO" id="GO:0006631">
    <property type="term" value="P:fatty acid metabolic process"/>
    <property type="evidence" value="ECO:0007669"/>
    <property type="project" value="UniProtKB-KW"/>
</dbReference>
<evidence type="ECO:0000259" key="24">
    <source>
        <dbReference type="Pfam" id="PF03061"/>
    </source>
</evidence>
<dbReference type="GO" id="GO:0016020">
    <property type="term" value="C:membrane"/>
    <property type="evidence" value="ECO:0007669"/>
    <property type="project" value="UniProtKB-SubCell"/>
</dbReference>
<comment type="caution">
    <text evidence="25">The sequence shown here is derived from an EMBL/GenBank/DDBJ whole genome shotgun (WGS) entry which is preliminary data.</text>
</comment>
<name>H0EAM6_9ACTN</name>
<evidence type="ECO:0000256" key="5">
    <source>
        <dbReference type="ARBA" id="ARBA00022490"/>
    </source>
</evidence>
<dbReference type="Proteomes" id="UP000005143">
    <property type="component" value="Unassembled WGS sequence"/>
</dbReference>
<dbReference type="Pfam" id="PF03061">
    <property type="entry name" value="4HBT"/>
    <property type="match status" value="1"/>
</dbReference>
<reference evidence="25 26" key="1">
    <citation type="journal article" date="2013" name="Biodegradation">
        <title>Quantitative proteomic analysis of ibuprofen-degrading Patulibacter sp. strain I11.</title>
        <authorList>
            <person name="Almeida B."/>
            <person name="Kjeldal H."/>
            <person name="Lolas I."/>
            <person name="Knudsen A.D."/>
            <person name="Carvalho G."/>
            <person name="Nielsen K.L."/>
            <person name="Barreto Crespo M.T."/>
            <person name="Stensballe A."/>
            <person name="Nielsen J.L."/>
        </authorList>
    </citation>
    <scope>NUCLEOTIDE SEQUENCE [LARGE SCALE GENOMIC DNA]</scope>
    <source>
        <strain evidence="25 26">I11</strain>
    </source>
</reference>
<keyword evidence="8" id="KW-0276">Fatty acid metabolism</keyword>
<dbReference type="CDD" id="cd03443">
    <property type="entry name" value="PaaI_thioesterase"/>
    <property type="match status" value="1"/>
</dbReference>
<dbReference type="GO" id="GO:0005737">
    <property type="term" value="C:cytoplasm"/>
    <property type="evidence" value="ECO:0007669"/>
    <property type="project" value="UniProtKB-SubCell"/>
</dbReference>
<evidence type="ECO:0000256" key="18">
    <source>
        <dbReference type="ARBA" id="ARBA00043210"/>
    </source>
</evidence>
<comment type="catalytic activity">
    <reaction evidence="19">
        <text>octanoyl-CoA + H2O = octanoate + CoA + H(+)</text>
        <dbReference type="Rhea" id="RHEA:30143"/>
        <dbReference type="ChEBI" id="CHEBI:15377"/>
        <dbReference type="ChEBI" id="CHEBI:15378"/>
        <dbReference type="ChEBI" id="CHEBI:25646"/>
        <dbReference type="ChEBI" id="CHEBI:57287"/>
        <dbReference type="ChEBI" id="CHEBI:57386"/>
    </reaction>
    <physiologicalReaction direction="left-to-right" evidence="19">
        <dbReference type="Rhea" id="RHEA:30144"/>
    </physiologicalReaction>
</comment>
<dbReference type="EMBL" id="AGUD01000296">
    <property type="protein sequence ID" value="EHN09260.1"/>
    <property type="molecule type" value="Genomic_DNA"/>
</dbReference>
<evidence type="ECO:0000256" key="17">
    <source>
        <dbReference type="ARBA" id="ARBA00040123"/>
    </source>
</evidence>
<evidence type="ECO:0000256" key="10">
    <source>
        <dbReference type="ARBA" id="ARBA00023098"/>
    </source>
</evidence>
<evidence type="ECO:0000256" key="6">
    <source>
        <dbReference type="ARBA" id="ARBA00022703"/>
    </source>
</evidence>
<keyword evidence="4" id="KW-1003">Cell membrane</keyword>
<comment type="catalytic activity">
    <reaction evidence="21">
        <text>decanoyl-CoA + H2O = decanoate + CoA + H(+)</text>
        <dbReference type="Rhea" id="RHEA:40059"/>
        <dbReference type="ChEBI" id="CHEBI:15377"/>
        <dbReference type="ChEBI" id="CHEBI:15378"/>
        <dbReference type="ChEBI" id="CHEBI:27689"/>
        <dbReference type="ChEBI" id="CHEBI:57287"/>
        <dbReference type="ChEBI" id="CHEBI:61430"/>
    </reaction>
    <physiologicalReaction direction="left-to-right" evidence="21">
        <dbReference type="Rhea" id="RHEA:40060"/>
    </physiologicalReaction>
</comment>
<dbReference type="RefSeq" id="WP_007578373.1">
    <property type="nucleotide sequence ID" value="NZ_AGUD01000296.1"/>
</dbReference>
<dbReference type="Gene3D" id="3.10.129.10">
    <property type="entry name" value="Hotdog Thioesterase"/>
    <property type="match status" value="1"/>
</dbReference>
<evidence type="ECO:0000256" key="13">
    <source>
        <dbReference type="ARBA" id="ARBA00035852"/>
    </source>
</evidence>
<evidence type="ECO:0000256" key="3">
    <source>
        <dbReference type="ARBA" id="ARBA00004632"/>
    </source>
</evidence>
<gene>
    <name evidence="25" type="ORF">PAI11_39000</name>
</gene>
<keyword evidence="6" id="KW-0053">Apoptosis</keyword>
<evidence type="ECO:0000256" key="23">
    <source>
        <dbReference type="ARBA" id="ARBA00048180"/>
    </source>
</evidence>
<comment type="catalytic activity">
    <reaction evidence="13">
        <text>(5Z,8Z,11Z,14Z)-eicosatetraenoyl-CoA + H2O = (5Z,8Z,11Z,14Z)-eicosatetraenoate + CoA + H(+)</text>
        <dbReference type="Rhea" id="RHEA:40151"/>
        <dbReference type="ChEBI" id="CHEBI:15377"/>
        <dbReference type="ChEBI" id="CHEBI:15378"/>
        <dbReference type="ChEBI" id="CHEBI:32395"/>
        <dbReference type="ChEBI" id="CHEBI:57287"/>
        <dbReference type="ChEBI" id="CHEBI:57368"/>
    </reaction>
    <physiologicalReaction direction="left-to-right" evidence="13">
        <dbReference type="Rhea" id="RHEA:40152"/>
    </physiologicalReaction>
</comment>
<comment type="catalytic activity">
    <reaction evidence="23">
        <text>tetradecanoyl-CoA + H2O = tetradecanoate + CoA + H(+)</text>
        <dbReference type="Rhea" id="RHEA:40119"/>
        <dbReference type="ChEBI" id="CHEBI:15377"/>
        <dbReference type="ChEBI" id="CHEBI:15378"/>
        <dbReference type="ChEBI" id="CHEBI:30807"/>
        <dbReference type="ChEBI" id="CHEBI:57287"/>
        <dbReference type="ChEBI" id="CHEBI:57385"/>
    </reaction>
    <physiologicalReaction direction="left-to-right" evidence="23">
        <dbReference type="Rhea" id="RHEA:40120"/>
    </physiologicalReaction>
</comment>
<evidence type="ECO:0000256" key="21">
    <source>
        <dbReference type="ARBA" id="ARBA00047969"/>
    </source>
</evidence>
<keyword evidence="26" id="KW-1185">Reference proteome</keyword>
<dbReference type="PATRIC" id="fig|1097667.3.peg.3865"/>
<keyword evidence="10" id="KW-0443">Lipid metabolism</keyword>
<evidence type="ECO:0000256" key="8">
    <source>
        <dbReference type="ARBA" id="ARBA00022832"/>
    </source>
</evidence>
<keyword evidence="5" id="KW-0963">Cytoplasm</keyword>
<keyword evidence="9" id="KW-0809">Transit peptide</keyword>
<keyword evidence="12" id="KW-0966">Cell projection</keyword>
<evidence type="ECO:0000256" key="12">
    <source>
        <dbReference type="ARBA" id="ARBA00023273"/>
    </source>
</evidence>
<keyword evidence="11" id="KW-0472">Membrane</keyword>
<evidence type="ECO:0000313" key="25">
    <source>
        <dbReference type="EMBL" id="EHN09260.1"/>
    </source>
</evidence>
<dbReference type="InterPro" id="IPR052365">
    <property type="entry name" value="THEM4/THEM5_acyl-CoA_thioest"/>
</dbReference>
<evidence type="ECO:0000256" key="20">
    <source>
        <dbReference type="ARBA" id="ARBA00047734"/>
    </source>
</evidence>
<evidence type="ECO:0000256" key="22">
    <source>
        <dbReference type="ARBA" id="ARBA00048074"/>
    </source>
</evidence>
<evidence type="ECO:0000256" key="2">
    <source>
        <dbReference type="ARBA" id="ARBA00004496"/>
    </source>
</evidence>
<evidence type="ECO:0000256" key="11">
    <source>
        <dbReference type="ARBA" id="ARBA00023136"/>
    </source>
</evidence>
<evidence type="ECO:0000256" key="7">
    <source>
        <dbReference type="ARBA" id="ARBA00022801"/>
    </source>
</evidence>
<evidence type="ECO:0000256" key="1">
    <source>
        <dbReference type="ARBA" id="ARBA00004170"/>
    </source>
</evidence>
<evidence type="ECO:0000256" key="14">
    <source>
        <dbReference type="ARBA" id="ARBA00037002"/>
    </source>
</evidence>
<sequence>MIREDGFLEHHPNCLGCGSENPAGMGLRMRAAEDRIVASVRFDRRQEGAPGIAHGGAVATVLDDALGSVLMLLRRPAVTANLNIDYRQPAYLGRELQVEASCTGIDGRKIHLHGVVRDGETTIAEARALFLGVDLEHFRRSGEPLPETWEGWPEARSAPAER</sequence>
<organism evidence="25 26">
    <name type="scientific">Patulibacter medicamentivorans</name>
    <dbReference type="NCBI Taxonomy" id="1097667"/>
    <lineage>
        <taxon>Bacteria</taxon>
        <taxon>Bacillati</taxon>
        <taxon>Actinomycetota</taxon>
        <taxon>Thermoleophilia</taxon>
        <taxon>Solirubrobacterales</taxon>
        <taxon>Patulibacteraceae</taxon>
        <taxon>Patulibacter</taxon>
    </lineage>
</organism>